<evidence type="ECO:0000313" key="4">
    <source>
        <dbReference type="Proteomes" id="UP000287865"/>
    </source>
</evidence>
<organism evidence="1 3">
    <name type="scientific">Aliidiomarina maris</name>
    <dbReference type="NCBI Taxonomy" id="531312"/>
    <lineage>
        <taxon>Bacteria</taxon>
        <taxon>Pseudomonadati</taxon>
        <taxon>Pseudomonadota</taxon>
        <taxon>Gammaproteobacteria</taxon>
        <taxon>Alteromonadales</taxon>
        <taxon>Idiomarinaceae</taxon>
        <taxon>Aliidiomarina</taxon>
    </lineage>
</organism>
<sequence>MAEEFELEMSPLSQPITVDGKAIQVDIYRGDKGGWILEVIDESNSSLVWDDEFETDVAALDEVKRTIEADGIDSLIG</sequence>
<gene>
    <name evidence="1" type="ORF">B0I24_1246</name>
    <name evidence="2" type="ORF">CWE07_11085</name>
</gene>
<protein>
    <submittedName>
        <fullName evidence="1">Uncharacterized protein</fullName>
    </submittedName>
</protein>
<proteinExistence type="predicted"/>
<dbReference type="EMBL" id="QLMD01000024">
    <property type="protein sequence ID" value="RAJ92919.1"/>
    <property type="molecule type" value="Genomic_DNA"/>
</dbReference>
<dbReference type="RefSeq" id="WP_111570570.1">
    <property type="nucleotide sequence ID" value="NZ_PIPK01000011.1"/>
</dbReference>
<dbReference type="Proteomes" id="UP000287865">
    <property type="component" value="Unassembled WGS sequence"/>
</dbReference>
<comment type="caution">
    <text evidence="1">The sequence shown here is derived from an EMBL/GenBank/DDBJ whole genome shotgun (WGS) entry which is preliminary data.</text>
</comment>
<reference evidence="1 3" key="2">
    <citation type="submission" date="2018-06" db="EMBL/GenBank/DDBJ databases">
        <title>Genomic Encyclopedia of Type Strains, Phase III (KMG-III): the genomes of soil and plant-associated and newly described type strains.</title>
        <authorList>
            <person name="Whitman W."/>
        </authorList>
    </citation>
    <scope>NUCLEOTIDE SEQUENCE [LARGE SCALE GENOMIC DNA]</scope>
    <source>
        <strain evidence="1 3">CGMCC 1.15366</strain>
    </source>
</reference>
<keyword evidence="4" id="KW-1185">Reference proteome</keyword>
<accession>A0A327WLV6</accession>
<dbReference type="AlphaFoldDB" id="A0A327WLV6"/>
<dbReference type="OrthoDB" id="5737581at2"/>
<dbReference type="Proteomes" id="UP000249203">
    <property type="component" value="Unassembled WGS sequence"/>
</dbReference>
<evidence type="ECO:0000313" key="1">
    <source>
        <dbReference type="EMBL" id="RAJ92919.1"/>
    </source>
</evidence>
<name>A0A327WLV6_9GAMM</name>
<evidence type="ECO:0000313" key="2">
    <source>
        <dbReference type="EMBL" id="RUO22125.1"/>
    </source>
</evidence>
<reference evidence="2 4" key="1">
    <citation type="journal article" date="2018" name="Front. Microbiol.">
        <title>Genome-Based Analysis Reveals the Taxonomy and Diversity of the Family Idiomarinaceae.</title>
        <authorList>
            <person name="Liu Y."/>
            <person name="Lai Q."/>
            <person name="Shao Z."/>
        </authorList>
    </citation>
    <scope>NUCLEOTIDE SEQUENCE [LARGE SCALE GENOMIC DNA]</scope>
    <source>
        <strain evidence="2 4">CF12-14</strain>
    </source>
</reference>
<evidence type="ECO:0000313" key="3">
    <source>
        <dbReference type="Proteomes" id="UP000249203"/>
    </source>
</evidence>
<dbReference type="EMBL" id="PIPK01000011">
    <property type="protein sequence ID" value="RUO22125.1"/>
    <property type="molecule type" value="Genomic_DNA"/>
</dbReference>